<dbReference type="PANTHER" id="PTHR36978:SF4">
    <property type="entry name" value="P-LOOP CONTAINING NUCLEOSIDE TRIPHOSPHATE HYDROLASE PROTEIN"/>
    <property type="match status" value="1"/>
</dbReference>
<dbReference type="EMBL" id="UINC01076333">
    <property type="protein sequence ID" value="SVC15402.1"/>
    <property type="molecule type" value="Genomic_DNA"/>
</dbReference>
<gene>
    <name evidence="1" type="ORF">METZ01_LOCUS268256</name>
</gene>
<dbReference type="Gene3D" id="3.40.50.300">
    <property type="entry name" value="P-loop containing nucleotide triphosphate hydrolases"/>
    <property type="match status" value="1"/>
</dbReference>
<dbReference type="InterPro" id="IPR027417">
    <property type="entry name" value="P-loop_NTPase"/>
</dbReference>
<dbReference type="SUPFAM" id="SSF52540">
    <property type="entry name" value="P-loop containing nucleoside triphosphate hydrolases"/>
    <property type="match status" value="1"/>
</dbReference>
<accession>A0A382JVP0</accession>
<sequence length="211" mass="24121">MSLKVIGAGFGRTGTLSLKYALEELGFNQCYHMMEVGKHADHRGIWRKAHAGEKIDWDALFAGYQATVDWPSCNLWREQLAHFPDAKVILSLRSPESWYASVMATIYATSKAGVRSENPSSRYGSSWAFDLIWNPIFDNRLDDKAHVISVFNHHNETVMNEAPADRLLVFEARQGWKPLCGFLELPVPETDYPRINTTAQFKEIWKKTDTR</sequence>
<protein>
    <recommendedName>
        <fullName evidence="2">Sulfotransferase family protein</fullName>
    </recommendedName>
</protein>
<dbReference type="InterPro" id="IPR040632">
    <property type="entry name" value="Sulfotransfer_4"/>
</dbReference>
<dbReference type="AlphaFoldDB" id="A0A382JVP0"/>
<evidence type="ECO:0008006" key="2">
    <source>
        <dbReference type="Google" id="ProtNLM"/>
    </source>
</evidence>
<dbReference type="Pfam" id="PF17784">
    <property type="entry name" value="Sulfotransfer_4"/>
    <property type="match status" value="1"/>
</dbReference>
<dbReference type="PANTHER" id="PTHR36978">
    <property type="entry name" value="P-LOOP CONTAINING NUCLEOTIDE TRIPHOSPHATE HYDROLASE"/>
    <property type="match status" value="1"/>
</dbReference>
<proteinExistence type="predicted"/>
<organism evidence="1">
    <name type="scientific">marine metagenome</name>
    <dbReference type="NCBI Taxonomy" id="408172"/>
    <lineage>
        <taxon>unclassified sequences</taxon>
        <taxon>metagenomes</taxon>
        <taxon>ecological metagenomes</taxon>
    </lineage>
</organism>
<evidence type="ECO:0000313" key="1">
    <source>
        <dbReference type="EMBL" id="SVC15402.1"/>
    </source>
</evidence>
<reference evidence="1" key="1">
    <citation type="submission" date="2018-05" db="EMBL/GenBank/DDBJ databases">
        <authorList>
            <person name="Lanie J.A."/>
            <person name="Ng W.-L."/>
            <person name="Kazmierczak K.M."/>
            <person name="Andrzejewski T.M."/>
            <person name="Davidsen T.M."/>
            <person name="Wayne K.J."/>
            <person name="Tettelin H."/>
            <person name="Glass J.I."/>
            <person name="Rusch D."/>
            <person name="Podicherti R."/>
            <person name="Tsui H.-C.T."/>
            <person name="Winkler M.E."/>
        </authorList>
    </citation>
    <scope>NUCLEOTIDE SEQUENCE</scope>
</reference>
<name>A0A382JVP0_9ZZZZ</name>